<feature type="transmembrane region" description="Helical" evidence="5">
    <location>
        <begin position="95"/>
        <end position="114"/>
    </location>
</feature>
<dbReference type="eggNOG" id="COG4270">
    <property type="taxonomic scope" value="Bacteria"/>
</dbReference>
<dbReference type="EMBL" id="AVBF01000048">
    <property type="protein sequence ID" value="KGP71775.1"/>
    <property type="molecule type" value="Genomic_DNA"/>
</dbReference>
<gene>
    <name evidence="6" type="ORF">N782_16645</name>
</gene>
<dbReference type="OrthoDB" id="327939at2"/>
<evidence type="ECO:0008006" key="8">
    <source>
        <dbReference type="Google" id="ProtNLM"/>
    </source>
</evidence>
<dbReference type="Proteomes" id="UP000030147">
    <property type="component" value="Unassembled WGS sequence"/>
</dbReference>
<proteinExistence type="predicted"/>
<evidence type="ECO:0000256" key="5">
    <source>
        <dbReference type="SAM" id="Phobius"/>
    </source>
</evidence>
<dbReference type="STRING" id="1385514.N782_16645"/>
<comment type="subcellular location">
    <subcellularLocation>
        <location evidence="1">Membrane</location>
        <topology evidence="1">Multi-pass membrane protein</topology>
    </subcellularLocation>
</comment>
<keyword evidence="4 5" id="KW-0472">Membrane</keyword>
<dbReference type="PANTHER" id="PTHR36974:SF1">
    <property type="entry name" value="DOXX FAMILY MEMBRANE PROTEIN"/>
    <property type="match status" value="1"/>
</dbReference>
<feature type="transmembrane region" description="Helical" evidence="5">
    <location>
        <begin position="7"/>
        <end position="28"/>
    </location>
</feature>
<keyword evidence="3 5" id="KW-1133">Transmembrane helix</keyword>
<evidence type="ECO:0000256" key="2">
    <source>
        <dbReference type="ARBA" id="ARBA00022692"/>
    </source>
</evidence>
<sequence>MKKLGLYLFVLFFFLAGIFHFIFVDNFATIIPNSLPFKAAIVYLTGVIEIVLGIGLLVPSTREVSGKWTAVYLVAVFPANIYSAIEGIPSSINPVFLWIRLVFQPLLIWWVLAVSKANSK</sequence>
<dbReference type="AlphaFoldDB" id="A0A0A2TR82"/>
<dbReference type="Pfam" id="PF13564">
    <property type="entry name" value="DoxX_2"/>
    <property type="match status" value="1"/>
</dbReference>
<feature type="transmembrane region" description="Helical" evidence="5">
    <location>
        <begin position="40"/>
        <end position="58"/>
    </location>
</feature>
<accession>A0A0A2TR82</accession>
<dbReference type="GO" id="GO:0016020">
    <property type="term" value="C:membrane"/>
    <property type="evidence" value="ECO:0007669"/>
    <property type="project" value="UniProtKB-SubCell"/>
</dbReference>
<protein>
    <recommendedName>
        <fullName evidence="8">DoxX family protein</fullName>
    </recommendedName>
</protein>
<dbReference type="PANTHER" id="PTHR36974">
    <property type="entry name" value="MEMBRANE PROTEIN-RELATED"/>
    <property type="match status" value="1"/>
</dbReference>
<evidence type="ECO:0000313" key="7">
    <source>
        <dbReference type="Proteomes" id="UP000030147"/>
    </source>
</evidence>
<evidence type="ECO:0000313" key="6">
    <source>
        <dbReference type="EMBL" id="KGP71775.1"/>
    </source>
</evidence>
<organism evidence="6 7">
    <name type="scientific">Pontibacillus yanchengensis Y32</name>
    <dbReference type="NCBI Taxonomy" id="1385514"/>
    <lineage>
        <taxon>Bacteria</taxon>
        <taxon>Bacillati</taxon>
        <taxon>Bacillota</taxon>
        <taxon>Bacilli</taxon>
        <taxon>Bacillales</taxon>
        <taxon>Bacillaceae</taxon>
        <taxon>Pontibacillus</taxon>
    </lineage>
</organism>
<reference evidence="6 7" key="1">
    <citation type="journal article" date="2015" name="Stand. Genomic Sci.">
        <title>High quality draft genome sequence of the moderately halophilic bacterium Pontibacillus yanchengensis Y32(T) and comparison among Pontibacillus genomes.</title>
        <authorList>
            <person name="Huang J."/>
            <person name="Qiao Z.X."/>
            <person name="Tang J.W."/>
            <person name="Wang G."/>
        </authorList>
    </citation>
    <scope>NUCLEOTIDE SEQUENCE [LARGE SCALE GENOMIC DNA]</scope>
    <source>
        <strain evidence="6 7">Y32</strain>
    </source>
</reference>
<feature type="transmembrane region" description="Helical" evidence="5">
    <location>
        <begin position="70"/>
        <end position="89"/>
    </location>
</feature>
<name>A0A0A2TR82_9BACI</name>
<evidence type="ECO:0000256" key="1">
    <source>
        <dbReference type="ARBA" id="ARBA00004141"/>
    </source>
</evidence>
<dbReference type="RefSeq" id="WP_036821962.1">
    <property type="nucleotide sequence ID" value="NZ_AVBF01000048.1"/>
</dbReference>
<keyword evidence="7" id="KW-1185">Reference proteome</keyword>
<keyword evidence="2 5" id="KW-0812">Transmembrane</keyword>
<comment type="caution">
    <text evidence="6">The sequence shown here is derived from an EMBL/GenBank/DDBJ whole genome shotgun (WGS) entry which is preliminary data.</text>
</comment>
<evidence type="ECO:0000256" key="3">
    <source>
        <dbReference type="ARBA" id="ARBA00022989"/>
    </source>
</evidence>
<evidence type="ECO:0000256" key="4">
    <source>
        <dbReference type="ARBA" id="ARBA00023136"/>
    </source>
</evidence>
<dbReference type="InterPro" id="IPR032808">
    <property type="entry name" value="DoxX"/>
</dbReference>